<evidence type="ECO:0000256" key="9">
    <source>
        <dbReference type="SAM" id="Phobius"/>
    </source>
</evidence>
<evidence type="ECO:0000256" key="4">
    <source>
        <dbReference type="ARBA" id="ARBA00022692"/>
    </source>
</evidence>
<sequence length="322" mass="34828">MNTPETMAYLTIQGLATGSLYGMIALGVVMIYKTNDVLNFAHGNMGLFSTFLIYMMMTKYTGPISAHLFDWACRIGILGGLNVDNFSILAFALIAVLTAVFAFFFGVILEVVFLRPAKEPSHLGLIVITIGLWQILDGTIIGLFGTEVYAMPPPLSDFKLFKLGKIPIDQLDLIILGITSCIIVVLYLFFRFTRLGIAMRATFQNREAAGLMGIGTRTIFAVTWGISSVLAATAGILTAAKLNLDNTVILFPFLKAFSAAVLGGLGSLPGVIIGGWMLGVSENLFGSYISMGYKTPFAFIVIIVVLIIRPEGLLSTRIKRGV</sequence>
<keyword evidence="3" id="KW-1003">Cell membrane</keyword>
<keyword evidence="6 9" id="KW-1133">Transmembrane helix</keyword>
<keyword evidence="7 9" id="KW-0472">Membrane</keyword>
<feature type="transmembrane region" description="Helical" evidence="9">
    <location>
        <begin position="257"/>
        <end position="279"/>
    </location>
</feature>
<proteinExistence type="inferred from homology"/>
<feature type="transmembrane region" description="Helical" evidence="9">
    <location>
        <begin position="88"/>
        <end position="113"/>
    </location>
</feature>
<comment type="caution">
    <text evidence="10">The sequence shown here is derived from an EMBL/GenBank/DDBJ whole genome shotgun (WGS) entry which is preliminary data.</text>
</comment>
<dbReference type="Proteomes" id="UP000809273">
    <property type="component" value="Unassembled WGS sequence"/>
</dbReference>
<dbReference type="GO" id="GO:0005886">
    <property type="term" value="C:plasma membrane"/>
    <property type="evidence" value="ECO:0007669"/>
    <property type="project" value="UniProtKB-SubCell"/>
</dbReference>
<evidence type="ECO:0000313" key="10">
    <source>
        <dbReference type="EMBL" id="MBN1574207.1"/>
    </source>
</evidence>
<dbReference type="PANTHER" id="PTHR11795:SF451">
    <property type="entry name" value="ABC TRANSPORTER PERMEASE PROTEIN"/>
    <property type="match status" value="1"/>
</dbReference>
<dbReference type="GO" id="GO:0006865">
    <property type="term" value="P:amino acid transport"/>
    <property type="evidence" value="ECO:0007669"/>
    <property type="project" value="UniProtKB-KW"/>
</dbReference>
<evidence type="ECO:0000256" key="5">
    <source>
        <dbReference type="ARBA" id="ARBA00022970"/>
    </source>
</evidence>
<dbReference type="GO" id="GO:0022857">
    <property type="term" value="F:transmembrane transporter activity"/>
    <property type="evidence" value="ECO:0007669"/>
    <property type="project" value="InterPro"/>
</dbReference>
<reference evidence="10" key="2">
    <citation type="submission" date="2021-01" db="EMBL/GenBank/DDBJ databases">
        <authorList>
            <person name="Hahn C.R."/>
            <person name="Youssef N.H."/>
            <person name="Elshahed M."/>
        </authorList>
    </citation>
    <scope>NUCLEOTIDE SEQUENCE</scope>
    <source>
        <strain evidence="10">Zod_Metabat.24</strain>
    </source>
</reference>
<evidence type="ECO:0000256" key="8">
    <source>
        <dbReference type="ARBA" id="ARBA00037998"/>
    </source>
</evidence>
<dbReference type="PANTHER" id="PTHR11795">
    <property type="entry name" value="BRANCHED-CHAIN AMINO ACID TRANSPORT SYSTEM PERMEASE PROTEIN LIVH"/>
    <property type="match status" value="1"/>
</dbReference>
<evidence type="ECO:0000256" key="2">
    <source>
        <dbReference type="ARBA" id="ARBA00022448"/>
    </source>
</evidence>
<feature type="transmembrane region" description="Helical" evidence="9">
    <location>
        <begin position="37"/>
        <end position="57"/>
    </location>
</feature>
<evidence type="ECO:0000256" key="6">
    <source>
        <dbReference type="ARBA" id="ARBA00022989"/>
    </source>
</evidence>
<dbReference type="AlphaFoldDB" id="A0A9D8KGK0"/>
<comment type="subcellular location">
    <subcellularLocation>
        <location evidence="1">Cell membrane</location>
        <topology evidence="1">Multi-pass membrane protein</topology>
    </subcellularLocation>
</comment>
<feature type="transmembrane region" description="Helical" evidence="9">
    <location>
        <begin position="211"/>
        <end position="237"/>
    </location>
</feature>
<protein>
    <submittedName>
        <fullName evidence="10">Branched-chain amino acid ABC transporter permease</fullName>
    </submittedName>
</protein>
<keyword evidence="5" id="KW-0029">Amino-acid transport</keyword>
<evidence type="ECO:0000313" key="11">
    <source>
        <dbReference type="Proteomes" id="UP000809273"/>
    </source>
</evidence>
<feature type="transmembrane region" description="Helical" evidence="9">
    <location>
        <begin position="291"/>
        <end position="308"/>
    </location>
</feature>
<evidence type="ECO:0000256" key="1">
    <source>
        <dbReference type="ARBA" id="ARBA00004651"/>
    </source>
</evidence>
<evidence type="ECO:0000256" key="7">
    <source>
        <dbReference type="ARBA" id="ARBA00023136"/>
    </source>
</evidence>
<feature type="transmembrane region" description="Helical" evidence="9">
    <location>
        <begin position="171"/>
        <end position="190"/>
    </location>
</feature>
<evidence type="ECO:0000256" key="3">
    <source>
        <dbReference type="ARBA" id="ARBA00022475"/>
    </source>
</evidence>
<dbReference type="InterPro" id="IPR001851">
    <property type="entry name" value="ABC_transp_permease"/>
</dbReference>
<gene>
    <name evidence="10" type="ORF">JW984_13500</name>
</gene>
<organism evidence="10 11">
    <name type="scientific">Candidatus Zymogenus saltonus</name>
    <dbReference type="NCBI Taxonomy" id="2844893"/>
    <lineage>
        <taxon>Bacteria</taxon>
        <taxon>Deltaproteobacteria</taxon>
        <taxon>Candidatus Zymogenia</taxon>
        <taxon>Candidatus Zymogeniales</taxon>
        <taxon>Candidatus Zymogenaceae</taxon>
        <taxon>Candidatus Zymogenus</taxon>
    </lineage>
</organism>
<dbReference type="InterPro" id="IPR052157">
    <property type="entry name" value="BCAA_transport_permease"/>
</dbReference>
<dbReference type="EMBL" id="JAFGIX010000069">
    <property type="protein sequence ID" value="MBN1574207.1"/>
    <property type="molecule type" value="Genomic_DNA"/>
</dbReference>
<comment type="similarity">
    <text evidence="8">Belongs to the binding-protein-dependent transport system permease family. LivHM subfamily.</text>
</comment>
<dbReference type="Pfam" id="PF02653">
    <property type="entry name" value="BPD_transp_2"/>
    <property type="match status" value="1"/>
</dbReference>
<feature type="transmembrane region" description="Helical" evidence="9">
    <location>
        <begin position="125"/>
        <end position="151"/>
    </location>
</feature>
<name>A0A9D8KGK0_9DELT</name>
<reference evidence="10" key="1">
    <citation type="journal article" date="2021" name="Environ. Microbiol.">
        <title>Genomic characterization of three novel Desulfobacterota classes expand the metabolic and phylogenetic diversity of the phylum.</title>
        <authorList>
            <person name="Murphy C.L."/>
            <person name="Biggerstaff J."/>
            <person name="Eichhorn A."/>
            <person name="Ewing E."/>
            <person name="Shahan R."/>
            <person name="Soriano D."/>
            <person name="Stewart S."/>
            <person name="VanMol K."/>
            <person name="Walker R."/>
            <person name="Walters P."/>
            <person name="Elshahed M.S."/>
            <person name="Youssef N.H."/>
        </authorList>
    </citation>
    <scope>NUCLEOTIDE SEQUENCE</scope>
    <source>
        <strain evidence="10">Zod_Metabat.24</strain>
    </source>
</reference>
<keyword evidence="4 9" id="KW-0812">Transmembrane</keyword>
<dbReference type="CDD" id="cd06582">
    <property type="entry name" value="TM_PBP1_LivH_like"/>
    <property type="match status" value="1"/>
</dbReference>
<accession>A0A9D8KGK0</accession>
<keyword evidence="2" id="KW-0813">Transport</keyword>
<feature type="transmembrane region" description="Helical" evidence="9">
    <location>
        <begin position="6"/>
        <end position="30"/>
    </location>
</feature>